<comment type="caution">
    <text evidence="3">The sequence shown here is derived from an EMBL/GenBank/DDBJ whole genome shotgun (WGS) entry which is preliminary data.</text>
</comment>
<feature type="non-terminal residue" evidence="3">
    <location>
        <position position="388"/>
    </location>
</feature>
<name>A0AAV2QZ75_MEGNR</name>
<protein>
    <submittedName>
        <fullName evidence="3">Uncharacterized protein</fullName>
    </submittedName>
</protein>
<feature type="region of interest" description="Disordered" evidence="1">
    <location>
        <begin position="79"/>
        <end position="200"/>
    </location>
</feature>
<keyword evidence="4" id="KW-1185">Reference proteome</keyword>
<dbReference type="AlphaFoldDB" id="A0AAV2QZ75"/>
<accession>A0AAV2QZ75</accession>
<feature type="signal peptide" evidence="2">
    <location>
        <begin position="1"/>
        <end position="25"/>
    </location>
</feature>
<dbReference type="Proteomes" id="UP001497623">
    <property type="component" value="Unassembled WGS sequence"/>
</dbReference>
<keyword evidence="2" id="KW-0732">Signal</keyword>
<evidence type="ECO:0000313" key="3">
    <source>
        <dbReference type="EMBL" id="CAL4104094.1"/>
    </source>
</evidence>
<reference evidence="3 4" key="1">
    <citation type="submission" date="2024-05" db="EMBL/GenBank/DDBJ databases">
        <authorList>
            <person name="Wallberg A."/>
        </authorList>
    </citation>
    <scope>NUCLEOTIDE SEQUENCE [LARGE SCALE GENOMIC DNA]</scope>
</reference>
<feature type="region of interest" description="Disordered" evidence="1">
    <location>
        <begin position="215"/>
        <end position="234"/>
    </location>
</feature>
<proteinExistence type="predicted"/>
<feature type="compositionally biased region" description="Basic residues" evidence="1">
    <location>
        <begin position="101"/>
        <end position="116"/>
    </location>
</feature>
<gene>
    <name evidence="3" type="ORF">MNOR_LOCUS17711</name>
</gene>
<feature type="compositionally biased region" description="Basic residues" evidence="1">
    <location>
        <begin position="82"/>
        <end position="92"/>
    </location>
</feature>
<dbReference type="EMBL" id="CAXKWB010012293">
    <property type="protein sequence ID" value="CAL4104094.1"/>
    <property type="molecule type" value="Genomic_DNA"/>
</dbReference>
<evidence type="ECO:0000256" key="2">
    <source>
        <dbReference type="SAM" id="SignalP"/>
    </source>
</evidence>
<evidence type="ECO:0000256" key="1">
    <source>
        <dbReference type="SAM" id="MobiDB-lite"/>
    </source>
</evidence>
<sequence length="388" mass="43038">MAIRAIFRTLLLLCVVQLLLTSVSGLKKKGALEDCKPHLRCIREENCPESDILVSCGKGKVCCKHDQRKGKVIKNDKDLKRQKAKKSGRNMQKHQTGGGKNIKKIRRVDSKKRNRIKASNGNRRNKAKKDSKEKNVIKTPKVNNIKKSRKGKKEDRVDKTSKRKNVNRNGEINRKPNERKHRKNSKKGKDKPSKTSKCTRTKPDCAALGGTCAKKGSCTKKAKTPKDKSRKKKGEKGSKTWICGLGCDCCLPAPCQNVQTAKCTTRQGTCMYRNGCDMSTKIITDECDGRQTECFECCSPAPEECTIKTVCTKANGVCIIGKCPSDKEAIPNGCDGKDCTCCAPPEPCEQYYRCTDQGGECQDKNKQCKGTITSAEDCIDKNCQCCIP</sequence>
<organism evidence="3 4">
    <name type="scientific">Meganyctiphanes norvegica</name>
    <name type="common">Northern krill</name>
    <name type="synonym">Thysanopoda norvegica</name>
    <dbReference type="NCBI Taxonomy" id="48144"/>
    <lineage>
        <taxon>Eukaryota</taxon>
        <taxon>Metazoa</taxon>
        <taxon>Ecdysozoa</taxon>
        <taxon>Arthropoda</taxon>
        <taxon>Crustacea</taxon>
        <taxon>Multicrustacea</taxon>
        <taxon>Malacostraca</taxon>
        <taxon>Eumalacostraca</taxon>
        <taxon>Eucarida</taxon>
        <taxon>Euphausiacea</taxon>
        <taxon>Euphausiidae</taxon>
        <taxon>Meganyctiphanes</taxon>
    </lineage>
</organism>
<evidence type="ECO:0000313" key="4">
    <source>
        <dbReference type="Proteomes" id="UP001497623"/>
    </source>
</evidence>
<feature type="chain" id="PRO_5043618142" evidence="2">
    <location>
        <begin position="26"/>
        <end position="388"/>
    </location>
</feature>
<feature type="compositionally biased region" description="Basic residues" evidence="1">
    <location>
        <begin position="217"/>
        <end position="234"/>
    </location>
</feature>
<feature type="compositionally biased region" description="Basic residues" evidence="1">
    <location>
        <begin position="177"/>
        <end position="189"/>
    </location>
</feature>